<evidence type="ECO:0000313" key="2">
    <source>
        <dbReference type="EMBL" id="KAK1772074.1"/>
    </source>
</evidence>
<dbReference type="EMBL" id="MU838998">
    <property type="protein sequence ID" value="KAK1772074.1"/>
    <property type="molecule type" value="Genomic_DNA"/>
</dbReference>
<dbReference type="Proteomes" id="UP001244011">
    <property type="component" value="Unassembled WGS sequence"/>
</dbReference>
<keyword evidence="3" id="KW-1185">Reference proteome</keyword>
<sequence>MRNQLLRGSRHLSRLTSPTSVSPNLSLQRYASTGARQAFGGRPAHHAPADWGQPLRHIGRALQLYVPVAGVVLFWPYPVYKISEAIW</sequence>
<reference evidence="2" key="1">
    <citation type="submission" date="2023-06" db="EMBL/GenBank/DDBJ databases">
        <title>Genome-scale phylogeny and comparative genomics of the fungal order Sordariales.</title>
        <authorList>
            <consortium name="Lawrence Berkeley National Laboratory"/>
            <person name="Hensen N."/>
            <person name="Bonometti L."/>
            <person name="Westerberg I."/>
            <person name="Brannstrom I.O."/>
            <person name="Guillou S."/>
            <person name="Cros-Aarteil S."/>
            <person name="Calhoun S."/>
            <person name="Haridas S."/>
            <person name="Kuo A."/>
            <person name="Mondo S."/>
            <person name="Pangilinan J."/>
            <person name="Riley R."/>
            <person name="Labutti K."/>
            <person name="Andreopoulos B."/>
            <person name="Lipzen A."/>
            <person name="Chen C."/>
            <person name="Yanf M."/>
            <person name="Daum C."/>
            <person name="Ng V."/>
            <person name="Clum A."/>
            <person name="Steindorff A."/>
            <person name="Ohm R."/>
            <person name="Martin F."/>
            <person name="Silar P."/>
            <person name="Natvig D."/>
            <person name="Lalanne C."/>
            <person name="Gautier V."/>
            <person name="Ament-Velasquez S.L."/>
            <person name="Kruys A."/>
            <person name="Hutchinson M.I."/>
            <person name="Powell A.J."/>
            <person name="Barry K."/>
            <person name="Miller A.N."/>
            <person name="Grigoriev I.V."/>
            <person name="Debuchy R."/>
            <person name="Gladieux P."/>
            <person name="Thoren M.H."/>
            <person name="Johannesson H."/>
        </authorList>
    </citation>
    <scope>NUCLEOTIDE SEQUENCE</scope>
    <source>
        <strain evidence="2">8032-3</strain>
    </source>
</reference>
<evidence type="ECO:0000313" key="3">
    <source>
        <dbReference type="Proteomes" id="UP001244011"/>
    </source>
</evidence>
<gene>
    <name evidence="2" type="ORF">QBC33DRAFT_525587</name>
</gene>
<dbReference type="AlphaFoldDB" id="A0AAJ0C8F3"/>
<feature type="compositionally biased region" description="Polar residues" evidence="1">
    <location>
        <begin position="14"/>
        <end position="26"/>
    </location>
</feature>
<dbReference type="GeneID" id="85310017"/>
<comment type="caution">
    <text evidence="2">The sequence shown here is derived from an EMBL/GenBank/DDBJ whole genome shotgun (WGS) entry which is preliminary data.</text>
</comment>
<evidence type="ECO:0000256" key="1">
    <source>
        <dbReference type="SAM" id="MobiDB-lite"/>
    </source>
</evidence>
<accession>A0AAJ0C8F3</accession>
<feature type="region of interest" description="Disordered" evidence="1">
    <location>
        <begin position="1"/>
        <end position="26"/>
    </location>
</feature>
<name>A0AAJ0C8F3_9PEZI</name>
<protein>
    <submittedName>
        <fullName evidence="2">Uncharacterized protein</fullName>
    </submittedName>
</protein>
<dbReference type="RefSeq" id="XP_060288287.1">
    <property type="nucleotide sequence ID" value="XM_060426830.1"/>
</dbReference>
<organism evidence="2 3">
    <name type="scientific">Phialemonium atrogriseum</name>
    <dbReference type="NCBI Taxonomy" id="1093897"/>
    <lineage>
        <taxon>Eukaryota</taxon>
        <taxon>Fungi</taxon>
        <taxon>Dikarya</taxon>
        <taxon>Ascomycota</taxon>
        <taxon>Pezizomycotina</taxon>
        <taxon>Sordariomycetes</taxon>
        <taxon>Sordariomycetidae</taxon>
        <taxon>Cephalothecales</taxon>
        <taxon>Cephalothecaceae</taxon>
        <taxon>Phialemonium</taxon>
    </lineage>
</organism>
<proteinExistence type="predicted"/>